<keyword evidence="2" id="KW-0813">Transport</keyword>
<feature type="transmembrane region" description="Helical" evidence="10">
    <location>
        <begin position="467"/>
        <end position="490"/>
    </location>
</feature>
<feature type="transmembrane region" description="Helical" evidence="10">
    <location>
        <begin position="1242"/>
        <end position="1268"/>
    </location>
</feature>
<evidence type="ECO:0000256" key="3">
    <source>
        <dbReference type="ARBA" id="ARBA00022692"/>
    </source>
</evidence>
<dbReference type="Pfam" id="PF16905">
    <property type="entry name" value="GPHH"/>
    <property type="match status" value="1"/>
</dbReference>
<gene>
    <name evidence="12" type="ORF">LDAN0321_LOCUS12659</name>
</gene>
<feature type="transmembrane region" description="Helical" evidence="10">
    <location>
        <begin position="1406"/>
        <end position="1428"/>
    </location>
</feature>
<protein>
    <recommendedName>
        <fullName evidence="11">EF-hand domain-containing protein</fullName>
    </recommendedName>
</protein>
<feature type="transmembrane region" description="Helical" evidence="10">
    <location>
        <begin position="131"/>
        <end position="151"/>
    </location>
</feature>
<keyword evidence="7 10" id="KW-0472">Membrane</keyword>
<keyword evidence="3 10" id="KW-0812">Transmembrane</keyword>
<dbReference type="InterPro" id="IPR005821">
    <property type="entry name" value="Ion_trans_dom"/>
</dbReference>
<keyword evidence="8" id="KW-0407">Ion channel</keyword>
<dbReference type="InterPro" id="IPR002048">
    <property type="entry name" value="EF_hand_dom"/>
</dbReference>
<evidence type="ECO:0000256" key="10">
    <source>
        <dbReference type="SAM" id="Phobius"/>
    </source>
</evidence>
<dbReference type="InterPro" id="IPR043203">
    <property type="entry name" value="VGCC_Ca_Na"/>
</dbReference>
<reference evidence="12" key="1">
    <citation type="submission" date="2021-01" db="EMBL/GenBank/DDBJ databases">
        <authorList>
            <person name="Corre E."/>
            <person name="Pelletier E."/>
            <person name="Niang G."/>
            <person name="Scheremetjew M."/>
            <person name="Finn R."/>
            <person name="Kale V."/>
            <person name="Holt S."/>
            <person name="Cochrane G."/>
            <person name="Meng A."/>
            <person name="Brown T."/>
            <person name="Cohen L."/>
        </authorList>
    </citation>
    <scope>NUCLEOTIDE SEQUENCE</scope>
    <source>
        <strain evidence="12">B650</strain>
    </source>
</reference>
<keyword evidence="6" id="KW-0406">Ion transport</keyword>
<dbReference type="GO" id="GO:0022843">
    <property type="term" value="F:voltage-gated monoatomic cation channel activity"/>
    <property type="evidence" value="ECO:0007669"/>
    <property type="project" value="UniProtKB-ARBA"/>
</dbReference>
<dbReference type="InterPro" id="IPR031649">
    <property type="entry name" value="GPHH_dom"/>
</dbReference>
<feature type="transmembrane region" description="Helical" evidence="10">
    <location>
        <begin position="943"/>
        <end position="966"/>
    </location>
</feature>
<evidence type="ECO:0000256" key="6">
    <source>
        <dbReference type="ARBA" id="ARBA00023065"/>
    </source>
</evidence>
<evidence type="ECO:0000256" key="1">
    <source>
        <dbReference type="ARBA" id="ARBA00004141"/>
    </source>
</evidence>
<keyword evidence="5 10" id="KW-1133">Transmembrane helix</keyword>
<dbReference type="GO" id="GO:0005248">
    <property type="term" value="F:voltage-gated sodium channel activity"/>
    <property type="evidence" value="ECO:0007669"/>
    <property type="project" value="TreeGrafter"/>
</dbReference>
<feature type="transmembrane region" description="Helical" evidence="10">
    <location>
        <begin position="388"/>
        <end position="410"/>
    </location>
</feature>
<dbReference type="InterPro" id="IPR027359">
    <property type="entry name" value="Volt_channel_dom_sf"/>
</dbReference>
<dbReference type="Gene3D" id="1.10.238.10">
    <property type="entry name" value="EF-hand"/>
    <property type="match status" value="1"/>
</dbReference>
<evidence type="ECO:0000256" key="8">
    <source>
        <dbReference type="ARBA" id="ARBA00023303"/>
    </source>
</evidence>
<name>A0A7S2PB29_9STRA</name>
<feature type="transmembrane region" description="Helical" evidence="10">
    <location>
        <begin position="1090"/>
        <end position="1115"/>
    </location>
</feature>
<sequence length="1595" mass="179033">MMSSSKVPDTGSSLDFLQKVKAGEGKWCAAILRIRRWIIWLVSSPNSQFETFVLAMIVLNSIVMASTDYRHVDQDYQPTAEGSERNEFVEKSEILFNIVFIIECFFKIVTYGFLLDKDSYLRRNNWNKMDFIVVAASVMGMFPGMPNISVLRTIRVLRPLRSISRLPGLRKIIGALIDSMESLMNVILLLVFFLACFSIIGVVFWRGILHSRCRLTPYPVVLFDNCRSQSEQCWEMYLAEVISNPSAYRCLEEETNDSSWTQSTSPWYVKGPQDCIWPIDTNDERVCNLGGVGGYACPSILAEDGKMVDRTCGSNYDDFGNARFINSMEPYGYPRMESGVFTEGLNWGYTNYDNFWAAFVTTFQVVSMEGWTDVMYQTMDAWAAAPSIVIFIIIVIFGGHIVLNLVLAVITESMEKLEEEEKEANNLRTEAESRLSIKDGSMAKPTDQQQIDEPVCKAANILVKSSFFQTFVMVCIFINTIILACDHYGITDEFSAFLEIVNIVLTFIFFLEMCLSLAGLGMRMYLSNPFSIFDAFIVITSLVELGLVFSASDRKEAGGLSALRALRLFRIFKMAKNWKSIHALLETMYETVLEVGNFTLLLLLMMYIYALVGMQFFANRMHFDSGTGAAIQIGESGYENADIPRSNFDSLVWSMTTVFQILTGENWNSVMYDGRRATSGAAVLYFLSLVVFGVFIVMNLFLAILIGNFQDNEDILTKRPPKQWNKALGVMKVGILKKSKVAIDPDEIQCEHVTVCSDSGFKIGLLQSKESIGGSEIQDAKTDASKSTMFVYIASTCIYCCRSMRTHSCNLVRHPKFDTIITCFIVTSSICLALDNPLSDPNAILSRVLSIFDMIFTIIFFGEMVTKIAAFGFIKPHNAYLKNPWNVLDFVIVQVSILDLAKIGPGKGLRALRTLRVIRPLRMIGRFPELKLVVDALLKSVPAVANVAIICTLFFLIFAIFGVSYLKGTFYACSGPMFDSLSVDQNAYLVDPRKWGDLSTEETAWFDNANSDTCESASWDIATIPTSEQICNCLAPGEWSEVTPQNFNNVFSAMALLFEISTTEGWVDVMLAAVDQRGIGAQPVRDHNLLWIPFFVLFLVIGAFLVLELFVGVIIEQFNNIRNVHGRVLMTKAQQEWAATQAFVLKIRPERRIKRPTGRVRQLCYDFIMPGINPKFDQCILLCIVLNSICMAVTEFGDSDDKSMVLEALNRVFAAIFAAEAITKLIALRARYFDDGWNKFDFGIVVGTIIGQIIGFFTSSIGVITSTINLFRICRLLRLIKSIKKLRLLFNTLLTSIPSMANIGALLFLLFFIYAACGVQLFSMMALNDDMNEQANFQSFGNAMLLLLRFSTGENWNGFMRNMDKDKDGCDPTPEFNTTSPWCLNESDYPNCTEVNGCGGGFILYVYFYSFTLLVSFVILNLFVGVVLDAFDNSAEGDILSPSDLEKFTSVWSEYDPDATWYISTDNLQQFVRELDPPLGLGNASEVSICGSFDEVLREAGLWDVPVNDDGMVNIVHVATHLAKRIAKLKQGDDFDDMIDEENDRSLSFRSRLTLSSINTSKKTLRDIVNKTQKQSTAPLIFQRIIELSKQGGAG</sequence>
<evidence type="ECO:0000313" key="12">
    <source>
        <dbReference type="EMBL" id="CAD9588725.1"/>
    </source>
</evidence>
<evidence type="ECO:0000256" key="4">
    <source>
        <dbReference type="ARBA" id="ARBA00022737"/>
    </source>
</evidence>
<feature type="transmembrane region" description="Helical" evidence="10">
    <location>
        <begin position="598"/>
        <end position="618"/>
    </location>
</feature>
<dbReference type="FunFam" id="1.20.120.350:FF:000095">
    <property type="entry name" value="Voltage-gated Ca2+ channel, alpha subunit"/>
    <property type="match status" value="1"/>
</dbReference>
<comment type="subcellular location">
    <subcellularLocation>
        <location evidence="1">Membrane</location>
        <topology evidence="1">Multi-pass membrane protein</topology>
    </subcellularLocation>
</comment>
<evidence type="ECO:0000256" key="2">
    <source>
        <dbReference type="ARBA" id="ARBA00022448"/>
    </source>
</evidence>
<evidence type="ECO:0000256" key="9">
    <source>
        <dbReference type="SAM" id="Coils"/>
    </source>
</evidence>
<dbReference type="PROSITE" id="PS50222">
    <property type="entry name" value="EF_HAND_2"/>
    <property type="match status" value="1"/>
</dbReference>
<proteinExistence type="predicted"/>
<feature type="coiled-coil region" evidence="9">
    <location>
        <begin position="407"/>
        <end position="437"/>
    </location>
</feature>
<dbReference type="EMBL" id="HBGY01020049">
    <property type="protein sequence ID" value="CAD9588725.1"/>
    <property type="molecule type" value="Transcribed_RNA"/>
</dbReference>
<evidence type="ECO:0000256" key="7">
    <source>
        <dbReference type="ARBA" id="ARBA00023136"/>
    </source>
</evidence>
<feature type="transmembrane region" description="Helical" evidence="10">
    <location>
        <begin position="532"/>
        <end position="551"/>
    </location>
</feature>
<dbReference type="PANTHER" id="PTHR10037:SF62">
    <property type="entry name" value="SODIUM CHANNEL PROTEIN 60E"/>
    <property type="match status" value="1"/>
</dbReference>
<organism evidence="12">
    <name type="scientific">Leptocylindrus danicus</name>
    <dbReference type="NCBI Taxonomy" id="163516"/>
    <lineage>
        <taxon>Eukaryota</taxon>
        <taxon>Sar</taxon>
        <taxon>Stramenopiles</taxon>
        <taxon>Ochrophyta</taxon>
        <taxon>Bacillariophyta</taxon>
        <taxon>Coscinodiscophyceae</taxon>
        <taxon>Chaetocerotophycidae</taxon>
        <taxon>Leptocylindrales</taxon>
        <taxon>Leptocylindraceae</taxon>
        <taxon>Leptocylindrus</taxon>
    </lineage>
</organism>
<feature type="transmembrane region" description="Helical" evidence="10">
    <location>
        <begin position="496"/>
        <end position="520"/>
    </location>
</feature>
<feature type="domain" description="EF-hand" evidence="11">
    <location>
        <begin position="1443"/>
        <end position="1478"/>
    </location>
</feature>
<dbReference type="GO" id="GO:0005509">
    <property type="term" value="F:calcium ion binding"/>
    <property type="evidence" value="ECO:0007669"/>
    <property type="project" value="InterPro"/>
</dbReference>
<dbReference type="GO" id="GO:0001518">
    <property type="term" value="C:voltage-gated sodium channel complex"/>
    <property type="evidence" value="ECO:0007669"/>
    <property type="project" value="TreeGrafter"/>
</dbReference>
<dbReference type="Gene3D" id="1.20.120.350">
    <property type="entry name" value="Voltage-gated potassium channels. Chain C"/>
    <property type="match status" value="4"/>
</dbReference>
<evidence type="ECO:0000256" key="5">
    <source>
        <dbReference type="ARBA" id="ARBA00022989"/>
    </source>
</evidence>
<dbReference type="Gene3D" id="1.10.287.70">
    <property type="match status" value="4"/>
</dbReference>
<keyword evidence="9" id="KW-0175">Coiled coil</keyword>
<accession>A0A7S2PB29</accession>
<dbReference type="PANTHER" id="PTHR10037">
    <property type="entry name" value="VOLTAGE-GATED CATION CHANNEL CALCIUM AND SODIUM"/>
    <property type="match status" value="1"/>
</dbReference>
<feature type="transmembrane region" description="Helical" evidence="10">
    <location>
        <begin position="186"/>
        <end position="205"/>
    </location>
</feature>
<dbReference type="Pfam" id="PF00520">
    <property type="entry name" value="Ion_trans"/>
    <property type="match status" value="4"/>
</dbReference>
<evidence type="ECO:0000259" key="11">
    <source>
        <dbReference type="PROSITE" id="PS50222"/>
    </source>
</evidence>
<feature type="transmembrane region" description="Helical" evidence="10">
    <location>
        <begin position="682"/>
        <end position="706"/>
    </location>
</feature>
<feature type="transmembrane region" description="Helical" evidence="10">
    <location>
        <begin position="94"/>
        <end position="115"/>
    </location>
</feature>
<keyword evidence="4" id="KW-0677">Repeat</keyword>
<dbReference type="SUPFAM" id="SSF81324">
    <property type="entry name" value="Voltage-gated potassium channels"/>
    <property type="match status" value="4"/>
</dbReference>